<dbReference type="PANTHER" id="PTHR42704">
    <property type="entry name" value="RIBULOSE BISPHOSPHATE CARBOXYLASE"/>
    <property type="match status" value="1"/>
</dbReference>
<dbReference type="InterPro" id="IPR036422">
    <property type="entry name" value="RuBisCO_lsu_N_sf"/>
</dbReference>
<dbReference type="EMBL" id="JAALLS010000004">
    <property type="protein sequence ID" value="NGP87614.1"/>
    <property type="molecule type" value="Genomic_DNA"/>
</dbReference>
<keyword evidence="3" id="KW-1185">Reference proteome</keyword>
<sequence>MIVERGRYGPFFSYTNKEYDTSGISTVHPKQFRMSAFEITYLLTLSDGEDIDQKVKSICLEQSVELPGALLDSHIEEEVVGDPVSIEKVKEDQFEVVISWPIANLGGEITQFINVLYGNISLKPGIRVTSADWTELSDLFAGPAVGLKEVRNRHQVLDRPLSATALKPVGSTPSELANYCFQFACGGIDIIKDDHGLANQSAAPFGARLKACVSAISKAEEQTGNRASYYPNITASPEEAIERYQMAARRGADGVLLCPHISGLPTMHKLAQMDIDLPIIAHPAFSGQLVMHETNGFTPDFLYGQLWRAFGADFIIYPNKGGRFSFTTEQCKAINGAARTPDSDFKKSFPMPGGGMEIDDLDRWVADYGKDTVFLIGGSLYEHPEGIIKGAQELQDKLTRE</sequence>
<evidence type="ECO:0000313" key="3">
    <source>
        <dbReference type="Proteomes" id="UP000479132"/>
    </source>
</evidence>
<name>A0A6M1T9A5_9BACT</name>
<dbReference type="InterPro" id="IPR000685">
    <property type="entry name" value="RuBisCO_lsu_C"/>
</dbReference>
<evidence type="ECO:0000259" key="1">
    <source>
        <dbReference type="Pfam" id="PF00016"/>
    </source>
</evidence>
<dbReference type="SUPFAM" id="SSF54966">
    <property type="entry name" value="RuBisCO, large subunit, small (N-terminal) domain"/>
    <property type="match status" value="1"/>
</dbReference>
<dbReference type="RefSeq" id="WP_165266537.1">
    <property type="nucleotide sequence ID" value="NZ_JAALLS010000004.1"/>
</dbReference>
<dbReference type="CDD" id="cd08210">
    <property type="entry name" value="RLP_RrRLP"/>
    <property type="match status" value="1"/>
</dbReference>
<proteinExistence type="predicted"/>
<dbReference type="Gene3D" id="3.20.20.110">
    <property type="entry name" value="Ribulose bisphosphate carboxylase, large subunit, C-terminal domain"/>
    <property type="match status" value="1"/>
</dbReference>
<dbReference type="GO" id="GO:0000287">
    <property type="term" value="F:magnesium ion binding"/>
    <property type="evidence" value="ECO:0007669"/>
    <property type="project" value="InterPro"/>
</dbReference>
<dbReference type="Proteomes" id="UP000479132">
    <property type="component" value="Unassembled WGS sequence"/>
</dbReference>
<dbReference type="PANTHER" id="PTHR42704:SF17">
    <property type="entry name" value="RIBULOSE BISPHOSPHATE CARBOXYLASE LARGE CHAIN"/>
    <property type="match status" value="1"/>
</dbReference>
<dbReference type="GO" id="GO:0015977">
    <property type="term" value="P:carbon fixation"/>
    <property type="evidence" value="ECO:0007669"/>
    <property type="project" value="InterPro"/>
</dbReference>
<dbReference type="SFLD" id="SFLDS00014">
    <property type="entry name" value="RuBisCO"/>
    <property type="match status" value="1"/>
</dbReference>
<dbReference type="Gene3D" id="3.30.70.150">
    <property type="entry name" value="RuBisCO large subunit, N-terminal domain"/>
    <property type="match status" value="1"/>
</dbReference>
<gene>
    <name evidence="2" type="ORF">G3569_04555</name>
</gene>
<protein>
    <submittedName>
        <fullName evidence="2">Ribulose 1,5-bisphosphate carboxylase</fullName>
    </submittedName>
</protein>
<dbReference type="InterPro" id="IPR033966">
    <property type="entry name" value="RuBisCO"/>
</dbReference>
<feature type="domain" description="Ribulose bisphosphate carboxylase large subunit C-terminal" evidence="1">
    <location>
        <begin position="151"/>
        <end position="394"/>
    </location>
</feature>
<dbReference type="GO" id="GO:0016984">
    <property type="term" value="F:ribulose-bisphosphate carboxylase activity"/>
    <property type="evidence" value="ECO:0007669"/>
    <property type="project" value="InterPro"/>
</dbReference>
<dbReference type="SUPFAM" id="SSF51649">
    <property type="entry name" value="RuBisCo, C-terminal domain"/>
    <property type="match status" value="1"/>
</dbReference>
<comment type="caution">
    <text evidence="2">The sequence shown here is derived from an EMBL/GenBank/DDBJ whole genome shotgun (WGS) entry which is preliminary data.</text>
</comment>
<evidence type="ECO:0000313" key="2">
    <source>
        <dbReference type="EMBL" id="NGP87614.1"/>
    </source>
</evidence>
<reference evidence="2 3" key="1">
    <citation type="submission" date="2020-02" db="EMBL/GenBank/DDBJ databases">
        <title>Aliifodinibius halophilus 2W32, complete genome.</title>
        <authorList>
            <person name="Li Y."/>
            <person name="Wu S."/>
        </authorList>
    </citation>
    <scope>NUCLEOTIDE SEQUENCE [LARGE SCALE GENOMIC DNA]</scope>
    <source>
        <strain evidence="2 3">2W32</strain>
    </source>
</reference>
<dbReference type="Pfam" id="PF00016">
    <property type="entry name" value="RuBisCO_large"/>
    <property type="match status" value="1"/>
</dbReference>
<accession>A0A6M1T9A5</accession>
<dbReference type="AlphaFoldDB" id="A0A6M1T9A5"/>
<dbReference type="InterPro" id="IPR036376">
    <property type="entry name" value="RuBisCO_lsu_C_sf"/>
</dbReference>
<dbReference type="SFLD" id="SFLDG00301">
    <property type="entry name" value="RuBisCO-like_proteins"/>
    <property type="match status" value="1"/>
</dbReference>
<organism evidence="2 3">
    <name type="scientific">Fodinibius halophilus</name>
    <dbReference type="NCBI Taxonomy" id="1736908"/>
    <lineage>
        <taxon>Bacteria</taxon>
        <taxon>Pseudomonadati</taxon>
        <taxon>Balneolota</taxon>
        <taxon>Balneolia</taxon>
        <taxon>Balneolales</taxon>
        <taxon>Balneolaceae</taxon>
        <taxon>Fodinibius</taxon>
    </lineage>
</organism>